<keyword evidence="3" id="KW-1185">Reference proteome</keyword>
<reference evidence="2 3" key="1">
    <citation type="submission" date="2018-02" db="EMBL/GenBank/DDBJ databases">
        <title>Genomic Encyclopedia of Archaeal and Bacterial Type Strains, Phase II (KMG-II): from individual species to whole genera.</title>
        <authorList>
            <person name="Goeker M."/>
        </authorList>
    </citation>
    <scope>NUCLEOTIDE SEQUENCE [LARGE SCALE GENOMIC DNA]</scope>
    <source>
        <strain evidence="2 3">YU 961-1</strain>
    </source>
</reference>
<comment type="caution">
    <text evidence="2">The sequence shown here is derived from an EMBL/GenBank/DDBJ whole genome shotgun (WGS) entry which is preliminary data.</text>
</comment>
<sequence>MSSIRYRRTTTRLRDLRVAANLHALELARRLEWSPSKVSRLETGQRPPHITDVTDYLRALGVSGYAERQVLDLLLAESAPHWWWRRGLAATPDWRDAVDLEARATTVTTYAPALVPEILRTTEYAAAVVACRHALTPGRPNNRRVGLATGRQLTLFARENVDVTVLIDEPALHRRVVSPLEQRAQLKHLRTMAETIDLRVIPFDRMHPGLVTGAFTLCAFRDEPTTVHTDGDQPAIDTPEEITEYRALTATLLAAALTRTETATLLTHLTDTDQRVLAHA</sequence>
<dbReference type="GO" id="GO:0003677">
    <property type="term" value="F:DNA binding"/>
    <property type="evidence" value="ECO:0007669"/>
    <property type="project" value="InterPro"/>
</dbReference>
<dbReference type="InterPro" id="IPR010982">
    <property type="entry name" value="Lambda_DNA-bd_dom_sf"/>
</dbReference>
<evidence type="ECO:0000259" key="1">
    <source>
        <dbReference type="PROSITE" id="PS50943"/>
    </source>
</evidence>
<dbReference type="InterPro" id="IPR043917">
    <property type="entry name" value="DUF5753"/>
</dbReference>
<dbReference type="SUPFAM" id="SSF47413">
    <property type="entry name" value="lambda repressor-like DNA-binding domains"/>
    <property type="match status" value="1"/>
</dbReference>
<dbReference type="Pfam" id="PF19054">
    <property type="entry name" value="DUF5753"/>
    <property type="match status" value="1"/>
</dbReference>
<dbReference type="SMART" id="SM00530">
    <property type="entry name" value="HTH_XRE"/>
    <property type="match status" value="1"/>
</dbReference>
<proteinExistence type="predicted"/>
<dbReference type="Gene3D" id="1.10.260.40">
    <property type="entry name" value="lambda repressor-like DNA-binding domains"/>
    <property type="match status" value="1"/>
</dbReference>
<dbReference type="EMBL" id="PTIX01000001">
    <property type="protein sequence ID" value="PPK70850.1"/>
    <property type="molecule type" value="Genomic_DNA"/>
</dbReference>
<evidence type="ECO:0000313" key="2">
    <source>
        <dbReference type="EMBL" id="PPK70850.1"/>
    </source>
</evidence>
<dbReference type="RefSeq" id="WP_104475713.1">
    <property type="nucleotide sequence ID" value="NZ_CP154825.1"/>
</dbReference>
<evidence type="ECO:0000313" key="3">
    <source>
        <dbReference type="Proteomes" id="UP000239203"/>
    </source>
</evidence>
<dbReference type="Proteomes" id="UP000239203">
    <property type="component" value="Unassembled WGS sequence"/>
</dbReference>
<gene>
    <name evidence="2" type="ORF">CLV40_10136</name>
</gene>
<organism evidence="2 3">
    <name type="scientific">Actinokineospora auranticolor</name>
    <dbReference type="NCBI Taxonomy" id="155976"/>
    <lineage>
        <taxon>Bacteria</taxon>
        <taxon>Bacillati</taxon>
        <taxon>Actinomycetota</taxon>
        <taxon>Actinomycetes</taxon>
        <taxon>Pseudonocardiales</taxon>
        <taxon>Pseudonocardiaceae</taxon>
        <taxon>Actinokineospora</taxon>
    </lineage>
</organism>
<protein>
    <submittedName>
        <fullName evidence="2">Helix-turn-helix protein</fullName>
    </submittedName>
</protein>
<name>A0A2S6H0C2_9PSEU</name>
<dbReference type="Pfam" id="PF13560">
    <property type="entry name" value="HTH_31"/>
    <property type="match status" value="1"/>
</dbReference>
<accession>A0A2S6H0C2</accession>
<dbReference type="CDD" id="cd00093">
    <property type="entry name" value="HTH_XRE"/>
    <property type="match status" value="1"/>
</dbReference>
<dbReference type="AlphaFoldDB" id="A0A2S6H0C2"/>
<dbReference type="InterPro" id="IPR001387">
    <property type="entry name" value="Cro/C1-type_HTH"/>
</dbReference>
<feature type="domain" description="HTH cro/C1-type" evidence="1">
    <location>
        <begin position="13"/>
        <end position="66"/>
    </location>
</feature>
<dbReference type="OrthoDB" id="4285266at2"/>
<dbReference type="PROSITE" id="PS50943">
    <property type="entry name" value="HTH_CROC1"/>
    <property type="match status" value="1"/>
</dbReference>